<keyword evidence="4" id="KW-0808">Transferase</keyword>
<accession>A0ABD5MIP3</accession>
<dbReference type="NCBIfam" id="TIGR00229">
    <property type="entry name" value="sensory_box"/>
    <property type="match status" value="7"/>
</dbReference>
<dbReference type="PANTHER" id="PTHR43304">
    <property type="entry name" value="PHYTOCHROME-LIKE PROTEIN CPH1"/>
    <property type="match status" value="1"/>
</dbReference>
<dbReference type="GO" id="GO:0004673">
    <property type="term" value="F:protein histidine kinase activity"/>
    <property type="evidence" value="ECO:0007669"/>
    <property type="project" value="UniProtKB-EC"/>
</dbReference>
<dbReference type="Gene3D" id="3.40.50.2300">
    <property type="match status" value="1"/>
</dbReference>
<feature type="domain" description="PAS" evidence="10">
    <location>
        <begin position="502"/>
        <end position="577"/>
    </location>
</feature>
<dbReference type="InterPro" id="IPR000014">
    <property type="entry name" value="PAS"/>
</dbReference>
<dbReference type="InterPro" id="IPR001610">
    <property type="entry name" value="PAC"/>
</dbReference>
<feature type="domain" description="PAC" evidence="11">
    <location>
        <begin position="972"/>
        <end position="1024"/>
    </location>
</feature>
<feature type="domain" description="PAS" evidence="10">
    <location>
        <begin position="140"/>
        <end position="210"/>
    </location>
</feature>
<sequence>MSGTGDRVHVLHVDDEPSLSDMVATFLERENDRITVRTATTADEGQQILSTDSIDCIVSDYDMPGQNGIEFLETVREEYPDLPFILYTGKGSEEVASDAISAGVTDYLQKESGTDQYTILANRITNAVAQIRAVEEVSRTRAYFGTILERASDYVIVVDEHAQVDYISPAVERVLGYQPKELEGTDAFEHVHPADLSTASDAFADLLEHPDQDHTVEYRVRHADGSWRWVEVRGRNRLEDTVIGGIIVSVRDITQRKARQQELREKERRYQAVFNDPNILVGMLDTDGTVLDINETAMRYIEADVEEITGKPFWKTPWFSGDESVQQEIREWIDKAAAGEYVEFEIDLSTSVDEPLVVSGVFRPVRNDDGEVVSLLISDRDITEQKDHEQKRQQIIDRTNDAVIEVDAEWRITLVNGRTEDLAGLDESDLLDRHFWDVFADARGTQFEDEYRRAKETHEPVSFTKYYTGLEEWFDVNVYPNRDGGVSIYFRQVTEYKERERRLEQYEKIVETIDDVAFVVNDEWIVEFVNESVIEYIDAPLDTLEGQAVMRLAEEYIVEADDPSRFEQALERTFEREGPAGSPERLELTLNFDGEQVTFEYQFSPLVADGETGAAVIMMRDITDRKRQEERFQAFIEHSTDIISVLDPDGTYQYQSPSGERITGYEAEELLGEIAFEYVHPDDRNDVMKSFSESIADPEISRTVEYRFKHQDGSWRWFESAGNNQLANPAIEGFVVNSRDITERKQQMQEIEALKERLEFAVEGANLGVWDWDMTTDEVEFNEQWAEMLGYSLDELDQHLRTWETRVHPDDIDDVEAALDAHIDQQTDFYDTEHRMQTAEGEWKWIRDLGKIVERDDGGDPIRAVGIHLDVNEAKQYQRELEQKTEELKELTTRLEEQYQTLFEEAPVMAVVTRTENGRPVIADCNNQFADTLGYEPAAVIGTELPEFYTPDSREALIDGEGYERSLKGEFTREPCELVTAEGEVVETVLRSVPRKDESGDVVGTMAMYMDITEREEVKRANERLEEFTSIVSHDLRNPLNVASGHLELAREDCESPHLETIERAHGRMETLIVDLLTLAREGEDVTEREPVNIAAVVAECWENVETAEASLTLESERTIVADEPRLKQLFENLIRNAVEHGGSAVAVTVGELTDGFYIEDTGPGISEDDVETVFEVGYSTNVEGSGFGLSIVQQVVKAHNWSIGVTRSSDGGTRFEITGVEFTAE</sequence>
<dbReference type="CDD" id="cd00130">
    <property type="entry name" value="PAS"/>
    <property type="match status" value="6"/>
</dbReference>
<dbReference type="InterPro" id="IPR036890">
    <property type="entry name" value="HATPase_C_sf"/>
</dbReference>
<evidence type="ECO:0000313" key="13">
    <source>
        <dbReference type="Proteomes" id="UP001589595"/>
    </source>
</evidence>
<dbReference type="InterPro" id="IPR000700">
    <property type="entry name" value="PAS-assoc_C"/>
</dbReference>
<feature type="domain" description="Response regulatory" evidence="9">
    <location>
        <begin position="9"/>
        <end position="125"/>
    </location>
</feature>
<dbReference type="PROSITE" id="PS50112">
    <property type="entry name" value="PAS"/>
    <property type="match status" value="6"/>
</dbReference>
<evidence type="ECO:0000259" key="8">
    <source>
        <dbReference type="PROSITE" id="PS50109"/>
    </source>
</evidence>
<dbReference type="Proteomes" id="UP001589595">
    <property type="component" value="Unassembled WGS sequence"/>
</dbReference>
<dbReference type="Pfam" id="PF08448">
    <property type="entry name" value="PAS_4"/>
    <property type="match status" value="4"/>
</dbReference>
<dbReference type="InterPro" id="IPR001789">
    <property type="entry name" value="Sig_transdc_resp-reg_receiver"/>
</dbReference>
<dbReference type="GeneID" id="67212488"/>
<dbReference type="SMART" id="SM00388">
    <property type="entry name" value="HisKA"/>
    <property type="match status" value="1"/>
</dbReference>
<evidence type="ECO:0000256" key="6">
    <source>
        <dbReference type="PROSITE-ProRule" id="PRU00169"/>
    </source>
</evidence>
<evidence type="ECO:0000256" key="2">
    <source>
        <dbReference type="ARBA" id="ARBA00012438"/>
    </source>
</evidence>
<dbReference type="Gene3D" id="3.30.450.20">
    <property type="entry name" value="PAS domain"/>
    <property type="match status" value="7"/>
</dbReference>
<dbReference type="InterPro" id="IPR013655">
    <property type="entry name" value="PAS_fold_3"/>
</dbReference>
<evidence type="ECO:0000256" key="3">
    <source>
        <dbReference type="ARBA" id="ARBA00022553"/>
    </source>
</evidence>
<dbReference type="PROSITE" id="PS50110">
    <property type="entry name" value="RESPONSE_REGULATORY"/>
    <property type="match status" value="1"/>
</dbReference>
<dbReference type="SUPFAM" id="SSF47384">
    <property type="entry name" value="Homodimeric domain of signal transducing histidine kinase"/>
    <property type="match status" value="1"/>
</dbReference>
<dbReference type="SMART" id="SM00086">
    <property type="entry name" value="PAC"/>
    <property type="match status" value="6"/>
</dbReference>
<feature type="domain" description="PAS" evidence="10">
    <location>
        <begin position="754"/>
        <end position="826"/>
    </location>
</feature>
<feature type="domain" description="PAS" evidence="10">
    <location>
        <begin position="895"/>
        <end position="970"/>
    </location>
</feature>
<keyword evidence="5" id="KW-0418">Kinase</keyword>
<dbReference type="Pfam" id="PF08447">
    <property type="entry name" value="PAS_3"/>
    <property type="match status" value="3"/>
</dbReference>
<dbReference type="Pfam" id="PF00072">
    <property type="entry name" value="Response_reg"/>
    <property type="match status" value="1"/>
</dbReference>
<comment type="caution">
    <text evidence="12">The sequence shown here is derived from an EMBL/GenBank/DDBJ whole genome shotgun (WGS) entry which is preliminary data.</text>
</comment>
<dbReference type="InterPro" id="IPR013656">
    <property type="entry name" value="PAS_4"/>
</dbReference>
<keyword evidence="13" id="KW-1185">Reference proteome</keyword>
<dbReference type="SUPFAM" id="SSF55785">
    <property type="entry name" value="PYP-like sensor domain (PAS domain)"/>
    <property type="match status" value="7"/>
</dbReference>
<dbReference type="EC" id="2.7.13.3" evidence="2"/>
<dbReference type="RefSeq" id="WP_222923541.1">
    <property type="nucleotide sequence ID" value="NZ_CP082287.1"/>
</dbReference>
<dbReference type="Pfam" id="PF02518">
    <property type="entry name" value="HATPase_c"/>
    <property type="match status" value="1"/>
</dbReference>
<dbReference type="Pfam" id="PF00512">
    <property type="entry name" value="HisKA"/>
    <property type="match status" value="1"/>
</dbReference>
<feature type="domain" description="PAC" evidence="11">
    <location>
        <begin position="342"/>
        <end position="394"/>
    </location>
</feature>
<feature type="domain" description="PAS" evidence="10">
    <location>
        <begin position="388"/>
        <end position="458"/>
    </location>
</feature>
<feature type="domain" description="PAC" evidence="11">
    <location>
        <begin position="702"/>
        <end position="753"/>
    </location>
</feature>
<evidence type="ECO:0000256" key="4">
    <source>
        <dbReference type="ARBA" id="ARBA00022679"/>
    </source>
</evidence>
<evidence type="ECO:0000259" key="9">
    <source>
        <dbReference type="PROSITE" id="PS50110"/>
    </source>
</evidence>
<dbReference type="SMART" id="SM00448">
    <property type="entry name" value="REC"/>
    <property type="match status" value="1"/>
</dbReference>
<keyword evidence="7" id="KW-0175">Coiled coil</keyword>
<proteinExistence type="predicted"/>
<evidence type="ECO:0000313" key="12">
    <source>
        <dbReference type="EMBL" id="MFB9823701.1"/>
    </source>
</evidence>
<dbReference type="InterPro" id="IPR003594">
    <property type="entry name" value="HATPase_dom"/>
</dbReference>
<evidence type="ECO:0000256" key="5">
    <source>
        <dbReference type="ARBA" id="ARBA00022777"/>
    </source>
</evidence>
<evidence type="ECO:0000259" key="11">
    <source>
        <dbReference type="PROSITE" id="PS50113"/>
    </source>
</evidence>
<dbReference type="SMART" id="SM00091">
    <property type="entry name" value="PAS"/>
    <property type="match status" value="7"/>
</dbReference>
<organism evidence="12 13">
    <name type="scientific">Halobaculum roseum</name>
    <dbReference type="NCBI Taxonomy" id="2175149"/>
    <lineage>
        <taxon>Archaea</taxon>
        <taxon>Methanobacteriati</taxon>
        <taxon>Methanobacteriota</taxon>
        <taxon>Stenosarchaea group</taxon>
        <taxon>Halobacteria</taxon>
        <taxon>Halobacteriales</taxon>
        <taxon>Haloferacaceae</taxon>
        <taxon>Halobaculum</taxon>
    </lineage>
</organism>
<dbReference type="Gene3D" id="3.30.565.10">
    <property type="entry name" value="Histidine kinase-like ATPase, C-terminal domain"/>
    <property type="match status" value="1"/>
</dbReference>
<keyword evidence="3 6" id="KW-0597">Phosphoprotein</keyword>
<name>A0ABD5MIP3_9EURY</name>
<dbReference type="SUPFAM" id="SSF55874">
    <property type="entry name" value="ATPase domain of HSP90 chaperone/DNA topoisomerase II/histidine kinase"/>
    <property type="match status" value="1"/>
</dbReference>
<dbReference type="SMART" id="SM00387">
    <property type="entry name" value="HATPase_c"/>
    <property type="match status" value="1"/>
</dbReference>
<dbReference type="PANTHER" id="PTHR43304:SF1">
    <property type="entry name" value="PAC DOMAIN-CONTAINING PROTEIN"/>
    <property type="match status" value="1"/>
</dbReference>
<feature type="coiled-coil region" evidence="7">
    <location>
        <begin position="867"/>
        <end position="905"/>
    </location>
</feature>
<dbReference type="InterPro" id="IPR035965">
    <property type="entry name" value="PAS-like_dom_sf"/>
</dbReference>
<evidence type="ECO:0000259" key="10">
    <source>
        <dbReference type="PROSITE" id="PS50112"/>
    </source>
</evidence>
<feature type="domain" description="PAS" evidence="10">
    <location>
        <begin position="628"/>
        <end position="698"/>
    </location>
</feature>
<dbReference type="InterPro" id="IPR003661">
    <property type="entry name" value="HisK_dim/P_dom"/>
</dbReference>
<feature type="domain" description="PAC" evidence="11">
    <location>
        <begin position="214"/>
        <end position="265"/>
    </location>
</feature>
<dbReference type="PROSITE" id="PS50109">
    <property type="entry name" value="HIS_KIN"/>
    <property type="match status" value="1"/>
</dbReference>
<reference evidence="12" key="1">
    <citation type="submission" date="2024-09" db="EMBL/GenBank/DDBJ databases">
        <authorList>
            <person name="Sun Q."/>
        </authorList>
    </citation>
    <scope>NUCLEOTIDE SEQUENCE [LARGE SCALE GENOMIC DNA]</scope>
    <source>
        <strain evidence="12">JCM 31273</strain>
    </source>
</reference>
<gene>
    <name evidence="12" type="ORF">ACFFOL_05815</name>
</gene>
<dbReference type="InterPro" id="IPR005467">
    <property type="entry name" value="His_kinase_dom"/>
</dbReference>
<dbReference type="AlphaFoldDB" id="A0ABD5MIP3"/>
<dbReference type="CDD" id="cd00082">
    <property type="entry name" value="HisKA"/>
    <property type="match status" value="1"/>
</dbReference>
<dbReference type="InterPro" id="IPR052162">
    <property type="entry name" value="Sensor_kinase/Photoreceptor"/>
</dbReference>
<dbReference type="InterPro" id="IPR036097">
    <property type="entry name" value="HisK_dim/P_sf"/>
</dbReference>
<feature type="domain" description="Histidine kinase" evidence="8">
    <location>
        <begin position="1031"/>
        <end position="1219"/>
    </location>
</feature>
<evidence type="ECO:0000256" key="1">
    <source>
        <dbReference type="ARBA" id="ARBA00000085"/>
    </source>
</evidence>
<dbReference type="PROSITE" id="PS50113">
    <property type="entry name" value="PAC"/>
    <property type="match status" value="5"/>
</dbReference>
<feature type="domain" description="PAC" evidence="11">
    <location>
        <begin position="830"/>
        <end position="883"/>
    </location>
</feature>
<dbReference type="Gene3D" id="1.10.287.130">
    <property type="match status" value="1"/>
</dbReference>
<comment type="catalytic activity">
    <reaction evidence="1">
        <text>ATP + protein L-histidine = ADP + protein N-phospho-L-histidine.</text>
        <dbReference type="EC" id="2.7.13.3"/>
    </reaction>
</comment>
<dbReference type="CDD" id="cd00156">
    <property type="entry name" value="REC"/>
    <property type="match status" value="1"/>
</dbReference>
<dbReference type="SUPFAM" id="SSF52172">
    <property type="entry name" value="CheY-like"/>
    <property type="match status" value="1"/>
</dbReference>
<feature type="modified residue" description="4-aspartylphosphate" evidence="6">
    <location>
        <position position="60"/>
    </location>
</feature>
<dbReference type="EMBL" id="JBHMAJ010000005">
    <property type="protein sequence ID" value="MFB9823701.1"/>
    <property type="molecule type" value="Genomic_DNA"/>
</dbReference>
<dbReference type="InterPro" id="IPR011006">
    <property type="entry name" value="CheY-like_superfamily"/>
</dbReference>
<evidence type="ECO:0000256" key="7">
    <source>
        <dbReference type="SAM" id="Coils"/>
    </source>
</evidence>
<protein>
    <recommendedName>
        <fullName evidence="2">histidine kinase</fullName>
        <ecNumber evidence="2">2.7.13.3</ecNumber>
    </recommendedName>
</protein>